<dbReference type="PANTHER" id="PTHR48228">
    <property type="entry name" value="SUCCINYL-COA--D-CITRAMALATE COA-TRANSFERASE"/>
    <property type="match status" value="1"/>
</dbReference>
<dbReference type="Gene3D" id="3.30.1540.10">
    <property type="entry name" value="formyl-coa transferase, domain 3"/>
    <property type="match status" value="1"/>
</dbReference>
<name>E7C3Y6_9GAMM</name>
<protein>
    <submittedName>
        <fullName evidence="1">Predicted acyl-CoA transferases/carnitine dehydratase</fullName>
    </submittedName>
</protein>
<evidence type="ECO:0000313" key="1">
    <source>
        <dbReference type="EMBL" id="ADI22160.1"/>
    </source>
</evidence>
<organism evidence="1">
    <name type="scientific">uncultured gamma proteobacterium HF0200_24F15</name>
    <dbReference type="NCBI Taxonomy" id="723570"/>
    <lineage>
        <taxon>Bacteria</taxon>
        <taxon>Pseudomonadati</taxon>
        <taxon>Pseudomonadota</taxon>
        <taxon>Gammaproteobacteria</taxon>
        <taxon>environmental samples</taxon>
    </lineage>
</organism>
<dbReference type="Gene3D" id="3.40.50.10540">
    <property type="entry name" value="Crotonobetainyl-coa:carnitine coa-transferase, domain 1"/>
    <property type="match status" value="1"/>
</dbReference>
<dbReference type="InterPro" id="IPR044855">
    <property type="entry name" value="CoA-Trfase_III_dom3_sf"/>
</dbReference>
<proteinExistence type="predicted"/>
<accession>E7C3Y6</accession>
<sequence>MKAKPLDDIRVLDFSTLLPGPLATLYLVQAGAEVIKIERPGGGDPIRNYPPFQKGKSILFELLNGGKCSVAVDLKNPTEHCHLLELVSSIDVVIEQFRPGVMERLKLDFDSLKKIKPDLIYCSISGYGQFGSRSQIVGHDLNYQAWSGLLALAGDYEGHRIVPALIADIAGGTHPAVINILLALRHRERTGNGCYLDIAMTDGLFPFMLSALANWVEGNDAPGAGADLLTGGSPRYQLYPTADRQHLAAAPLEEHFWQRFTELIELPKDLRSQEADTYIVCQTIKHIISEKSAAYWEALFDGEDTCCTVVRNLTDVLLDPDVQVRQRVVSGQTTAIDLLAIPRDPISASAPSIGQHNFRFGFLEPDH</sequence>
<dbReference type="PANTHER" id="PTHR48228:SF5">
    <property type="entry name" value="ALPHA-METHYLACYL-COA RACEMASE"/>
    <property type="match status" value="1"/>
</dbReference>
<dbReference type="GO" id="GO:0016740">
    <property type="term" value="F:transferase activity"/>
    <property type="evidence" value="ECO:0007669"/>
    <property type="project" value="UniProtKB-KW"/>
</dbReference>
<dbReference type="EMBL" id="GU567977">
    <property type="protein sequence ID" value="ADI22160.1"/>
    <property type="molecule type" value="Genomic_DNA"/>
</dbReference>
<keyword evidence="1" id="KW-0808">Transferase</keyword>
<dbReference type="InterPro" id="IPR050509">
    <property type="entry name" value="CoA-transferase_III"/>
</dbReference>
<dbReference type="InterPro" id="IPR003673">
    <property type="entry name" value="CoA-Trfase_fam_III"/>
</dbReference>
<dbReference type="AlphaFoldDB" id="E7C3Y6"/>
<reference evidence="1" key="1">
    <citation type="submission" date="2010-01" db="EMBL/GenBank/DDBJ databases">
        <title>Genome fragments of uncultured bacteria from the North Pacific subtropical Gyre.</title>
        <authorList>
            <person name="Pham V.D."/>
            <person name="Delong E.F."/>
        </authorList>
    </citation>
    <scope>NUCLEOTIDE SEQUENCE</scope>
</reference>
<dbReference type="InterPro" id="IPR023606">
    <property type="entry name" value="CoA-Trfase_III_dom_1_sf"/>
</dbReference>
<dbReference type="Pfam" id="PF02515">
    <property type="entry name" value="CoA_transf_3"/>
    <property type="match status" value="1"/>
</dbReference>
<dbReference type="SUPFAM" id="SSF89796">
    <property type="entry name" value="CoA-transferase family III (CaiB/BaiF)"/>
    <property type="match status" value="1"/>
</dbReference>